<feature type="compositionally biased region" description="Polar residues" evidence="1">
    <location>
        <begin position="259"/>
        <end position="282"/>
    </location>
</feature>
<reference evidence="3" key="1">
    <citation type="submission" date="2020-01" db="EMBL/GenBank/DDBJ databases">
        <title>Identification and distribution of gene clusters putatively required for synthesis of sphingolipid metabolism inhibitors in phylogenetically diverse species of the filamentous fungus Fusarium.</title>
        <authorList>
            <person name="Kim H.-S."/>
            <person name="Busman M."/>
            <person name="Brown D.W."/>
            <person name="Divon H."/>
            <person name="Uhlig S."/>
            <person name="Proctor R.H."/>
        </authorList>
    </citation>
    <scope>NUCLEOTIDE SEQUENCE</scope>
    <source>
        <strain evidence="3">NRRL 53441</strain>
    </source>
</reference>
<dbReference type="Proteomes" id="UP000605986">
    <property type="component" value="Unassembled WGS sequence"/>
</dbReference>
<dbReference type="OrthoDB" id="3205825at2759"/>
<feature type="region of interest" description="Disordered" evidence="1">
    <location>
        <begin position="253"/>
        <end position="282"/>
    </location>
</feature>
<keyword evidence="2" id="KW-1133">Transmembrane helix</keyword>
<feature type="transmembrane region" description="Helical" evidence="2">
    <location>
        <begin position="72"/>
        <end position="91"/>
    </location>
</feature>
<evidence type="ECO:0000313" key="3">
    <source>
        <dbReference type="EMBL" id="KAF4448066.1"/>
    </source>
</evidence>
<evidence type="ECO:0000256" key="1">
    <source>
        <dbReference type="SAM" id="MobiDB-lite"/>
    </source>
</evidence>
<dbReference type="EMBL" id="JAADJG010000360">
    <property type="protein sequence ID" value="KAF4448066.1"/>
    <property type="molecule type" value="Genomic_DNA"/>
</dbReference>
<feature type="transmembrane region" description="Helical" evidence="2">
    <location>
        <begin position="112"/>
        <end position="134"/>
    </location>
</feature>
<name>A0A8H4NXB9_9HYPO</name>
<protein>
    <submittedName>
        <fullName evidence="3">Uncharacterized protein</fullName>
    </submittedName>
</protein>
<dbReference type="AlphaFoldDB" id="A0A8H4NXB9"/>
<proteinExistence type="predicted"/>
<keyword evidence="2" id="KW-0812">Transmembrane</keyword>
<feature type="transmembrane region" description="Helical" evidence="2">
    <location>
        <begin position="12"/>
        <end position="30"/>
    </location>
</feature>
<dbReference type="PANTHER" id="PTHR35179:SF1">
    <property type="entry name" value="INTEGRAL MEMBRANE PROTEIN"/>
    <property type="match status" value="1"/>
</dbReference>
<comment type="caution">
    <text evidence="3">The sequence shown here is derived from an EMBL/GenBank/DDBJ whole genome shotgun (WGS) entry which is preliminary data.</text>
</comment>
<gene>
    <name evidence="3" type="ORF">F53441_8458</name>
</gene>
<keyword evidence="4" id="KW-1185">Reference proteome</keyword>
<organism evidence="3 4">
    <name type="scientific">Fusarium austroafricanum</name>
    <dbReference type="NCBI Taxonomy" id="2364996"/>
    <lineage>
        <taxon>Eukaryota</taxon>
        <taxon>Fungi</taxon>
        <taxon>Dikarya</taxon>
        <taxon>Ascomycota</taxon>
        <taxon>Pezizomycotina</taxon>
        <taxon>Sordariomycetes</taxon>
        <taxon>Hypocreomycetidae</taxon>
        <taxon>Hypocreales</taxon>
        <taxon>Nectriaceae</taxon>
        <taxon>Fusarium</taxon>
        <taxon>Fusarium concolor species complex</taxon>
    </lineage>
</organism>
<feature type="transmembrane region" description="Helical" evidence="2">
    <location>
        <begin position="42"/>
        <end position="66"/>
    </location>
</feature>
<sequence length="411" mass="46993">MSASKTDLKVASIAMSFTLGFGLLTVWEAWKQTRRNRNPLRSSYIYMLWGEIVANLGIAIIGWLFLDGTIGPTYPVLFFILFFWVFEVQLLMQIIVNRISIIAEHKSEIFRLKWGTAGIITAIEIAVFCIWIPSHTVPPLHHVFVDINEIWDKVSKVLILLVDAYLNWYFLRTVQKRLVDQHNLTKYQPLVSFNAKLMVVSILMDCMLVGRTFTPNQIVYIQFHPVAYMVKLNIEMSMANLITRLAKGENNEDVYHPSLSHSGHAQSNQRTNNDTSWTNQGNNIQLDTRSKVVAGDSDEDLASIRQHGGASIHQRTEFELKIERNPKSNPFREGNALELLAELREDIFFYLHSKAPILSLARASPVMLQTFITSKPQVVQDLLVYDFKDKIIQNAIGIILFQRGSISILEQ</sequence>
<evidence type="ECO:0000256" key="2">
    <source>
        <dbReference type="SAM" id="Phobius"/>
    </source>
</evidence>
<dbReference type="PANTHER" id="PTHR35179">
    <property type="entry name" value="PROTEIN CBG02620"/>
    <property type="match status" value="1"/>
</dbReference>
<accession>A0A8H4NXB9</accession>
<keyword evidence="2" id="KW-0472">Membrane</keyword>
<evidence type="ECO:0000313" key="4">
    <source>
        <dbReference type="Proteomes" id="UP000605986"/>
    </source>
</evidence>